<protein>
    <submittedName>
        <fullName evidence="2">Glycosyl transferase family 25</fullName>
    </submittedName>
</protein>
<keyword evidence="2" id="KW-0808">Transferase</keyword>
<dbReference type="EMBL" id="JAUSVK010000001">
    <property type="protein sequence ID" value="MDQ0394249.1"/>
    <property type="molecule type" value="Genomic_DNA"/>
</dbReference>
<accession>A0ABU0FI10</accession>
<reference evidence="2 3" key="1">
    <citation type="submission" date="2023-07" db="EMBL/GenBank/DDBJ databases">
        <title>Genomic Encyclopedia of Type Strains, Phase IV (KMG-IV): sequencing the most valuable type-strain genomes for metagenomic binning, comparative biology and taxonomic classification.</title>
        <authorList>
            <person name="Goeker M."/>
        </authorList>
    </citation>
    <scope>NUCLEOTIDE SEQUENCE [LARGE SCALE GENOMIC DNA]</scope>
    <source>
        <strain evidence="2 3">DSM 5896</strain>
    </source>
</reference>
<evidence type="ECO:0000313" key="2">
    <source>
        <dbReference type="EMBL" id="MDQ0394249.1"/>
    </source>
</evidence>
<dbReference type="Proteomes" id="UP001237448">
    <property type="component" value="Unassembled WGS sequence"/>
</dbReference>
<keyword evidence="3" id="KW-1185">Reference proteome</keyword>
<gene>
    <name evidence="2" type="ORF">J3R73_004041</name>
</gene>
<dbReference type="InterPro" id="IPR002654">
    <property type="entry name" value="Glyco_trans_25"/>
</dbReference>
<dbReference type="RefSeq" id="WP_307430926.1">
    <property type="nucleotide sequence ID" value="NZ_JAUSVK010000001.1"/>
</dbReference>
<feature type="domain" description="Glycosyl transferase family 25" evidence="1">
    <location>
        <begin position="3"/>
        <end position="176"/>
    </location>
</feature>
<evidence type="ECO:0000259" key="1">
    <source>
        <dbReference type="Pfam" id="PF01755"/>
    </source>
</evidence>
<dbReference type="Pfam" id="PF01755">
    <property type="entry name" value="Glyco_transf_25"/>
    <property type="match status" value="1"/>
</dbReference>
<proteinExistence type="predicted"/>
<dbReference type="CDD" id="cd06532">
    <property type="entry name" value="Glyco_transf_25"/>
    <property type="match status" value="1"/>
</dbReference>
<name>A0ABU0FI10_9HYPH</name>
<comment type="caution">
    <text evidence="2">The sequence shown here is derived from an EMBL/GenBank/DDBJ whole genome shotgun (WGS) entry which is preliminary data.</text>
</comment>
<organism evidence="2 3">
    <name type="scientific">Labrys monachus</name>
    <dbReference type="NCBI Taxonomy" id="217067"/>
    <lineage>
        <taxon>Bacteria</taxon>
        <taxon>Pseudomonadati</taxon>
        <taxon>Pseudomonadota</taxon>
        <taxon>Alphaproteobacteria</taxon>
        <taxon>Hyphomicrobiales</taxon>
        <taxon>Xanthobacteraceae</taxon>
        <taxon>Labrys</taxon>
    </lineage>
</organism>
<sequence length="265" mass="29733">MRVVVINLKKETRRFERISTLAEGCGFRIERVEAVDGRDPENRELISRHRRRYSLRPPVSDTDIACALSHRKAWKLLLDSDDRWLAVFEDDVHFGNDVAALFDESWIPPQIDLIKLETLMQRGSLGLVPITSVGDRHLHRLGGSNLGTGGYLISRLAAEFLMKMTESMDLPVDSVMFDRRGAVMRRLAVHQIVPAACIQECILAGVQGRADALPSAMIRPAVPARPAWQRFAARVVRGVSNFWSFVVRKGPPEEPMGKEGVIPFA</sequence>
<evidence type="ECO:0000313" key="3">
    <source>
        <dbReference type="Proteomes" id="UP001237448"/>
    </source>
</evidence>
<dbReference type="GO" id="GO:0016740">
    <property type="term" value="F:transferase activity"/>
    <property type="evidence" value="ECO:0007669"/>
    <property type="project" value="UniProtKB-KW"/>
</dbReference>